<feature type="transmembrane region" description="Helical" evidence="1">
    <location>
        <begin position="392"/>
        <end position="416"/>
    </location>
</feature>
<keyword evidence="1" id="KW-0812">Transmembrane</keyword>
<protein>
    <submittedName>
        <fullName evidence="2">Uncharacterized protein</fullName>
    </submittedName>
</protein>
<dbReference type="HOGENOM" id="CLU_615378_0_0_1"/>
<dbReference type="Proteomes" id="UP000027920">
    <property type="component" value="Unassembled WGS sequence"/>
</dbReference>
<keyword evidence="1" id="KW-1133">Transmembrane helix</keyword>
<evidence type="ECO:0000256" key="1">
    <source>
        <dbReference type="SAM" id="Phobius"/>
    </source>
</evidence>
<dbReference type="GeneID" id="25282618"/>
<feature type="transmembrane region" description="Helical" evidence="1">
    <location>
        <begin position="147"/>
        <end position="174"/>
    </location>
</feature>
<keyword evidence="3" id="KW-1185">Reference proteome</keyword>
<name>A0A072P7L5_9EURO</name>
<accession>A0A072P7L5</accession>
<dbReference type="OrthoDB" id="3517272at2759"/>
<feature type="transmembrane region" description="Helical" evidence="1">
    <location>
        <begin position="206"/>
        <end position="230"/>
    </location>
</feature>
<dbReference type="RefSeq" id="XP_013258714.1">
    <property type="nucleotide sequence ID" value="XM_013403260.1"/>
</dbReference>
<comment type="caution">
    <text evidence="2">The sequence shown here is derived from an EMBL/GenBank/DDBJ whole genome shotgun (WGS) entry which is preliminary data.</text>
</comment>
<dbReference type="AlphaFoldDB" id="A0A072P7L5"/>
<evidence type="ECO:0000313" key="3">
    <source>
        <dbReference type="Proteomes" id="UP000027920"/>
    </source>
</evidence>
<dbReference type="EMBL" id="AMGV01000006">
    <property type="protein sequence ID" value="KEF56124.1"/>
    <property type="molecule type" value="Genomic_DNA"/>
</dbReference>
<reference evidence="2 3" key="1">
    <citation type="submission" date="2013-03" db="EMBL/GenBank/DDBJ databases">
        <title>The Genome Sequence of Exophiala aquamarina CBS 119918.</title>
        <authorList>
            <consortium name="The Broad Institute Genomics Platform"/>
            <person name="Cuomo C."/>
            <person name="de Hoog S."/>
            <person name="Gorbushina A."/>
            <person name="Walker B."/>
            <person name="Young S.K."/>
            <person name="Zeng Q."/>
            <person name="Gargeya S."/>
            <person name="Fitzgerald M."/>
            <person name="Haas B."/>
            <person name="Abouelleil A."/>
            <person name="Allen A.W."/>
            <person name="Alvarado L."/>
            <person name="Arachchi H.M."/>
            <person name="Berlin A.M."/>
            <person name="Chapman S.B."/>
            <person name="Gainer-Dewar J."/>
            <person name="Goldberg J."/>
            <person name="Griggs A."/>
            <person name="Gujja S."/>
            <person name="Hansen M."/>
            <person name="Howarth C."/>
            <person name="Imamovic A."/>
            <person name="Ireland A."/>
            <person name="Larimer J."/>
            <person name="McCowan C."/>
            <person name="Murphy C."/>
            <person name="Pearson M."/>
            <person name="Poon T.W."/>
            <person name="Priest M."/>
            <person name="Roberts A."/>
            <person name="Saif S."/>
            <person name="Shea T."/>
            <person name="Sisk P."/>
            <person name="Sykes S."/>
            <person name="Wortman J."/>
            <person name="Nusbaum C."/>
            <person name="Birren B."/>
        </authorList>
    </citation>
    <scope>NUCLEOTIDE SEQUENCE [LARGE SCALE GENOMIC DNA]</scope>
    <source>
        <strain evidence="2 3">CBS 119918</strain>
    </source>
</reference>
<feature type="transmembrane region" description="Helical" evidence="1">
    <location>
        <begin position="180"/>
        <end position="199"/>
    </location>
</feature>
<gene>
    <name evidence="2" type="ORF">A1O9_07705</name>
</gene>
<feature type="transmembrane region" description="Helical" evidence="1">
    <location>
        <begin position="315"/>
        <end position="341"/>
    </location>
</feature>
<dbReference type="VEuPathDB" id="FungiDB:A1O9_07705"/>
<organism evidence="2 3">
    <name type="scientific">Exophiala aquamarina CBS 119918</name>
    <dbReference type="NCBI Taxonomy" id="1182545"/>
    <lineage>
        <taxon>Eukaryota</taxon>
        <taxon>Fungi</taxon>
        <taxon>Dikarya</taxon>
        <taxon>Ascomycota</taxon>
        <taxon>Pezizomycotina</taxon>
        <taxon>Eurotiomycetes</taxon>
        <taxon>Chaetothyriomycetidae</taxon>
        <taxon>Chaetothyriales</taxon>
        <taxon>Herpotrichiellaceae</taxon>
        <taxon>Exophiala</taxon>
    </lineage>
</organism>
<keyword evidence="1" id="KW-0472">Membrane</keyword>
<proteinExistence type="predicted"/>
<evidence type="ECO:0000313" key="2">
    <source>
        <dbReference type="EMBL" id="KEF56124.1"/>
    </source>
</evidence>
<feature type="transmembrane region" description="Helical" evidence="1">
    <location>
        <begin position="37"/>
        <end position="57"/>
    </location>
</feature>
<sequence>MASQGNRSQLLLTGYLDTNHTSSLEAYWITRPTPWPFVAASVTLSIILGFLGVQTSYKSWESTKRIKSGASLISMNDISYQPIRQSSSYEQRHRRWTSASSSNDFSTTRTLIENDAMDTFVNDQRRRTVSVDTTLSGTNMHGGLGTFALTTTAIGITWSTLRAATTLALMIQIVSGEKHTYPGIASLVIMFTSVQTYLGSRAMPRILYLLIVIDLLMIYSCVVLAIFSFLQDKKTSYQEFAIQGGNCPCMLGFKTGHDMESCAMFPSPPSFVGCDTQYLWSNNTDHFTNLTVTYPKSCLLSDHNNGSDSDLNPNLMTYLVLSEIVVGGVGLLYGLIVLGFASRWIPRALSHPKELFVSFPLISLEPKNARPGPNPIDPYKQKGRHHKMPGRAVGMTVLAFVAMLAFATITIVVHVLDETRAIRLFYMDSVGPRLDGAGSIGGNNVIDTGGGNLALGSSWSDCFVVDTPYWADGGFKDWWNVHKSNLLRSIALV</sequence>